<dbReference type="EMBL" id="JBHMQV010000001">
    <property type="protein sequence ID" value="MFC0842160.1"/>
    <property type="molecule type" value="Genomic_DNA"/>
</dbReference>
<name>A0ABV6TCE9_9ACTN</name>
<organism evidence="2 3">
    <name type="scientific">Streptomyces noboritoensis</name>
    <dbReference type="NCBI Taxonomy" id="67337"/>
    <lineage>
        <taxon>Bacteria</taxon>
        <taxon>Bacillati</taxon>
        <taxon>Actinomycetota</taxon>
        <taxon>Actinomycetes</taxon>
        <taxon>Kitasatosporales</taxon>
        <taxon>Streptomycetaceae</taxon>
        <taxon>Streptomyces</taxon>
    </lineage>
</organism>
<keyword evidence="1" id="KW-1133">Transmembrane helix</keyword>
<dbReference type="Proteomes" id="UP001589887">
    <property type="component" value="Unassembled WGS sequence"/>
</dbReference>
<evidence type="ECO:0000313" key="3">
    <source>
        <dbReference type="Proteomes" id="UP001589887"/>
    </source>
</evidence>
<evidence type="ECO:0000313" key="2">
    <source>
        <dbReference type="EMBL" id="MFC0842160.1"/>
    </source>
</evidence>
<keyword evidence="1" id="KW-0472">Membrane</keyword>
<proteinExistence type="predicted"/>
<feature type="transmembrane region" description="Helical" evidence="1">
    <location>
        <begin position="42"/>
        <end position="63"/>
    </location>
</feature>
<protein>
    <submittedName>
        <fullName evidence="2">Uncharacterized protein</fullName>
    </submittedName>
</protein>
<reference evidence="2 3" key="1">
    <citation type="submission" date="2024-09" db="EMBL/GenBank/DDBJ databases">
        <authorList>
            <person name="Sun Q."/>
            <person name="Mori K."/>
        </authorList>
    </citation>
    <scope>NUCLEOTIDE SEQUENCE [LARGE SCALE GENOMIC DNA]</scope>
    <source>
        <strain evidence="2 3">JCM 4557</strain>
    </source>
</reference>
<gene>
    <name evidence="2" type="ORF">ACFH04_00140</name>
</gene>
<keyword evidence="3" id="KW-1185">Reference proteome</keyword>
<evidence type="ECO:0000256" key="1">
    <source>
        <dbReference type="SAM" id="Phobius"/>
    </source>
</evidence>
<comment type="caution">
    <text evidence="2">The sequence shown here is derived from an EMBL/GenBank/DDBJ whole genome shotgun (WGS) entry which is preliminary data.</text>
</comment>
<feature type="transmembrane region" description="Helical" evidence="1">
    <location>
        <begin position="69"/>
        <end position="89"/>
    </location>
</feature>
<keyword evidence="1" id="KW-0812">Transmembrane</keyword>
<sequence length="109" mass="11624">MTVRQWPEGPGADQDAARERYTSDIRATRAAVREVFRADMPAAHGGVGLVVVAAVVVGCFAGPVAGGLVAAGFAVLFLVALAVMFLRGIRGADAWRRSYLFTFGWANWI</sequence>
<dbReference type="RefSeq" id="WP_394316054.1">
    <property type="nucleotide sequence ID" value="NZ_JBHMQV010000001.1"/>
</dbReference>
<accession>A0ABV6TCE9</accession>